<proteinExistence type="predicted"/>
<accession>A0A6M4IUE6</accession>
<gene>
    <name evidence="1" type="ORF">HKW67_18625</name>
</gene>
<evidence type="ECO:0000313" key="1">
    <source>
        <dbReference type="EMBL" id="QJR37379.1"/>
    </source>
</evidence>
<dbReference type="AlphaFoldDB" id="A0A6M4IUE6"/>
<organism evidence="1 2">
    <name type="scientific">Gemmatimonas groenlandica</name>
    <dbReference type="NCBI Taxonomy" id="2732249"/>
    <lineage>
        <taxon>Bacteria</taxon>
        <taxon>Pseudomonadati</taxon>
        <taxon>Gemmatimonadota</taxon>
        <taxon>Gemmatimonadia</taxon>
        <taxon>Gemmatimonadales</taxon>
        <taxon>Gemmatimonadaceae</taxon>
        <taxon>Gemmatimonas</taxon>
    </lineage>
</organism>
<sequence length="157" mass="17483">MIDSMVIAALLALLVAPHVTDTAPCAEAARFLRTERHMLAEVEVDTIDDWRTKKRVAGCRITAAGGTEIGVNKEAVRFYELLRAAKWVRTPDPRDSPNEGSLRFRWEQSDCLFNINAEALLGTDAEQRVNDKLQVPAGQTRYQIFVMCMPAMAAAPH</sequence>
<protein>
    <submittedName>
        <fullName evidence="1">Uncharacterized protein</fullName>
    </submittedName>
</protein>
<name>A0A6M4IUE6_9BACT</name>
<dbReference type="EMBL" id="CP053085">
    <property type="protein sequence ID" value="QJR37379.1"/>
    <property type="molecule type" value="Genomic_DNA"/>
</dbReference>
<evidence type="ECO:0000313" key="2">
    <source>
        <dbReference type="Proteomes" id="UP000500938"/>
    </source>
</evidence>
<dbReference type="RefSeq" id="WP_171226814.1">
    <property type="nucleotide sequence ID" value="NZ_CP053085.1"/>
</dbReference>
<dbReference type="Proteomes" id="UP000500938">
    <property type="component" value="Chromosome"/>
</dbReference>
<reference evidence="1 2" key="1">
    <citation type="submission" date="2020-05" db="EMBL/GenBank/DDBJ databases">
        <title>Complete genome sequence of Gemmatimonas greenlandica TET16.</title>
        <authorList>
            <person name="Zeng Y."/>
        </authorList>
    </citation>
    <scope>NUCLEOTIDE SEQUENCE [LARGE SCALE GENOMIC DNA]</scope>
    <source>
        <strain evidence="1 2">TET16</strain>
    </source>
</reference>
<dbReference type="KEGG" id="ggr:HKW67_18625"/>
<keyword evidence="2" id="KW-1185">Reference proteome</keyword>